<evidence type="ECO:0000256" key="1">
    <source>
        <dbReference type="ARBA" id="ARBA00004651"/>
    </source>
</evidence>
<evidence type="ECO:0000256" key="15">
    <source>
        <dbReference type="SAM" id="Phobius"/>
    </source>
</evidence>
<protein>
    <submittedName>
        <fullName evidence="16">Diacylglycerol kinase family protein</fullName>
    </submittedName>
</protein>
<keyword evidence="8 16" id="KW-0418">Kinase</keyword>
<dbReference type="PROSITE" id="PS01069">
    <property type="entry name" value="DAGK_PROKAR"/>
    <property type="match status" value="1"/>
</dbReference>
<name>A0ABY3PPP6_9CYAN</name>
<evidence type="ECO:0000313" key="16">
    <source>
        <dbReference type="EMBL" id="UFP95590.1"/>
    </source>
</evidence>
<dbReference type="RefSeq" id="WP_230842819.1">
    <property type="nucleotide sequence ID" value="NZ_CP063845.1"/>
</dbReference>
<evidence type="ECO:0000256" key="3">
    <source>
        <dbReference type="ARBA" id="ARBA00022475"/>
    </source>
</evidence>
<evidence type="ECO:0000256" key="13">
    <source>
        <dbReference type="ARBA" id="ARBA00023209"/>
    </source>
</evidence>
<comment type="similarity">
    <text evidence="2">Belongs to the bacterial diacylglycerol kinase family.</text>
</comment>
<dbReference type="PANTHER" id="PTHR34299">
    <property type="entry name" value="DIACYLGLYCEROL KINASE"/>
    <property type="match status" value="1"/>
</dbReference>
<dbReference type="InterPro" id="IPR036945">
    <property type="entry name" value="DAGK_sf"/>
</dbReference>
<keyword evidence="6 15" id="KW-0812">Transmembrane</keyword>
<dbReference type="Pfam" id="PF01219">
    <property type="entry name" value="DAGK_prokar"/>
    <property type="match status" value="1"/>
</dbReference>
<evidence type="ECO:0000313" key="17">
    <source>
        <dbReference type="Proteomes" id="UP001054846"/>
    </source>
</evidence>
<keyword evidence="17" id="KW-1185">Reference proteome</keyword>
<evidence type="ECO:0000256" key="14">
    <source>
        <dbReference type="ARBA" id="ARBA00023264"/>
    </source>
</evidence>
<evidence type="ECO:0000256" key="4">
    <source>
        <dbReference type="ARBA" id="ARBA00022516"/>
    </source>
</evidence>
<dbReference type="InterPro" id="IPR033717">
    <property type="entry name" value="UDPK"/>
</dbReference>
<keyword evidence="5" id="KW-0808">Transferase</keyword>
<feature type="transmembrane region" description="Helical" evidence="15">
    <location>
        <begin position="74"/>
        <end position="95"/>
    </location>
</feature>
<dbReference type="EMBL" id="CP063845">
    <property type="protein sequence ID" value="UFP95590.1"/>
    <property type="molecule type" value="Genomic_DNA"/>
</dbReference>
<evidence type="ECO:0000256" key="9">
    <source>
        <dbReference type="ARBA" id="ARBA00022840"/>
    </source>
</evidence>
<keyword evidence="12 15" id="KW-0472">Membrane</keyword>
<evidence type="ECO:0000256" key="8">
    <source>
        <dbReference type="ARBA" id="ARBA00022777"/>
    </source>
</evidence>
<organism evidence="16 17">
    <name type="scientific">Gloeobacter morelensis MG652769</name>
    <dbReference type="NCBI Taxonomy" id="2781736"/>
    <lineage>
        <taxon>Bacteria</taxon>
        <taxon>Bacillati</taxon>
        <taxon>Cyanobacteriota</taxon>
        <taxon>Cyanophyceae</taxon>
        <taxon>Gloeobacterales</taxon>
        <taxon>Gloeobacteraceae</taxon>
        <taxon>Gloeobacter</taxon>
        <taxon>Gloeobacter morelensis</taxon>
    </lineage>
</organism>
<feature type="transmembrane region" description="Helical" evidence="15">
    <location>
        <begin position="49"/>
        <end position="68"/>
    </location>
</feature>
<keyword evidence="14" id="KW-1208">Phospholipid metabolism</keyword>
<evidence type="ECO:0000256" key="2">
    <source>
        <dbReference type="ARBA" id="ARBA00005967"/>
    </source>
</evidence>
<accession>A0ABY3PPP6</accession>
<evidence type="ECO:0000256" key="7">
    <source>
        <dbReference type="ARBA" id="ARBA00022741"/>
    </source>
</evidence>
<feature type="transmembrane region" description="Helical" evidence="15">
    <location>
        <begin position="116"/>
        <end position="138"/>
    </location>
</feature>
<dbReference type="PANTHER" id="PTHR34299:SF1">
    <property type="entry name" value="DIACYLGLYCEROL KINASE"/>
    <property type="match status" value="1"/>
</dbReference>
<dbReference type="Gene3D" id="1.10.287.3610">
    <property type="match status" value="1"/>
</dbReference>
<dbReference type="CDD" id="cd14265">
    <property type="entry name" value="UDPK_IM_like"/>
    <property type="match status" value="1"/>
</dbReference>
<keyword evidence="13" id="KW-0594">Phospholipid biosynthesis</keyword>
<keyword evidence="11" id="KW-0443">Lipid metabolism</keyword>
<keyword evidence="9" id="KW-0067">ATP-binding</keyword>
<keyword evidence="7" id="KW-0547">Nucleotide-binding</keyword>
<dbReference type="Proteomes" id="UP001054846">
    <property type="component" value="Chromosome"/>
</dbReference>
<reference evidence="16 17" key="1">
    <citation type="journal article" date="2021" name="Genome Biol. Evol.">
        <title>Complete Genome Sequencing of a Novel Gloeobacter Species from a Waterfall Cave in Mexico.</title>
        <authorList>
            <person name="Saw J.H."/>
            <person name="Cardona T."/>
            <person name="Montejano G."/>
        </authorList>
    </citation>
    <scope>NUCLEOTIDE SEQUENCE [LARGE SCALE GENOMIC DNA]</scope>
    <source>
        <strain evidence="16">MG652769</strain>
    </source>
</reference>
<dbReference type="InterPro" id="IPR000829">
    <property type="entry name" value="DAGK"/>
</dbReference>
<dbReference type="GO" id="GO:0016301">
    <property type="term" value="F:kinase activity"/>
    <property type="evidence" value="ECO:0007669"/>
    <property type="project" value="UniProtKB-KW"/>
</dbReference>
<evidence type="ECO:0000256" key="12">
    <source>
        <dbReference type="ARBA" id="ARBA00023136"/>
    </source>
</evidence>
<gene>
    <name evidence="16" type="ORF">ISF26_04925</name>
</gene>
<evidence type="ECO:0000256" key="5">
    <source>
        <dbReference type="ARBA" id="ARBA00022679"/>
    </source>
</evidence>
<proteinExistence type="inferred from homology"/>
<evidence type="ECO:0000256" key="6">
    <source>
        <dbReference type="ARBA" id="ARBA00022692"/>
    </source>
</evidence>
<comment type="subcellular location">
    <subcellularLocation>
        <location evidence="1">Cell membrane</location>
        <topology evidence="1">Multi-pass membrane protein</topology>
    </subcellularLocation>
</comment>
<sequence>MTGQASTQSARRTIRRRQSWQVAETLSKSFTYAGSGILYATATQRNFRIHLIVGTMAFVLGACLRITLLEMAVIGLTVAFVLALELINTAVEATVDLIVGDQYHRLAGIAKDCAAGAVLIGSSAALVVAACILLPPLWRALF</sequence>
<keyword evidence="10 15" id="KW-1133">Transmembrane helix</keyword>
<evidence type="ECO:0000256" key="10">
    <source>
        <dbReference type="ARBA" id="ARBA00022989"/>
    </source>
</evidence>
<keyword evidence="4" id="KW-0444">Lipid biosynthesis</keyword>
<keyword evidence="3" id="KW-1003">Cell membrane</keyword>
<evidence type="ECO:0000256" key="11">
    <source>
        <dbReference type="ARBA" id="ARBA00023098"/>
    </source>
</evidence>